<feature type="transmembrane region" description="Helical" evidence="7">
    <location>
        <begin position="391"/>
        <end position="410"/>
    </location>
</feature>
<dbReference type="Gene3D" id="1.20.1640.10">
    <property type="entry name" value="Multidrug efflux transporter AcrB transmembrane domain"/>
    <property type="match status" value="2"/>
</dbReference>
<proteinExistence type="inferred from homology"/>
<dbReference type="PANTHER" id="PTHR33406:SF6">
    <property type="entry name" value="MEMBRANE PROTEIN YDGH-RELATED"/>
    <property type="match status" value="1"/>
</dbReference>
<evidence type="ECO:0000313" key="10">
    <source>
        <dbReference type="Proteomes" id="UP001247307"/>
    </source>
</evidence>
<dbReference type="Pfam" id="PF03176">
    <property type="entry name" value="MMPL"/>
    <property type="match status" value="2"/>
</dbReference>
<keyword evidence="3" id="KW-1003">Cell membrane</keyword>
<accession>A0AAE3YI45</accession>
<keyword evidence="4 7" id="KW-0812">Transmembrane</keyword>
<name>A0AAE3YI45_9MICC</name>
<comment type="caution">
    <text evidence="9">The sequence shown here is derived from an EMBL/GenBank/DDBJ whole genome shotgun (WGS) entry which is preliminary data.</text>
</comment>
<feature type="transmembrane region" description="Helical" evidence="7">
    <location>
        <begin position="563"/>
        <end position="587"/>
    </location>
</feature>
<gene>
    <name evidence="9" type="ORF">J2S35_001565</name>
</gene>
<evidence type="ECO:0000256" key="4">
    <source>
        <dbReference type="ARBA" id="ARBA00022692"/>
    </source>
</evidence>
<evidence type="ECO:0000256" key="3">
    <source>
        <dbReference type="ARBA" id="ARBA00022475"/>
    </source>
</evidence>
<comment type="subcellular location">
    <subcellularLocation>
        <location evidence="1">Cell membrane</location>
        <topology evidence="1">Multi-pass membrane protein</topology>
    </subcellularLocation>
</comment>
<evidence type="ECO:0000256" key="6">
    <source>
        <dbReference type="ARBA" id="ARBA00023136"/>
    </source>
</evidence>
<evidence type="ECO:0000256" key="5">
    <source>
        <dbReference type="ARBA" id="ARBA00022989"/>
    </source>
</evidence>
<feature type="transmembrane region" description="Helical" evidence="7">
    <location>
        <begin position="632"/>
        <end position="653"/>
    </location>
</feature>
<organism evidence="9 10">
    <name type="scientific">Falsarthrobacter nasiphocae</name>
    <dbReference type="NCBI Taxonomy" id="189863"/>
    <lineage>
        <taxon>Bacteria</taxon>
        <taxon>Bacillati</taxon>
        <taxon>Actinomycetota</taxon>
        <taxon>Actinomycetes</taxon>
        <taxon>Micrococcales</taxon>
        <taxon>Micrococcaceae</taxon>
        <taxon>Falsarthrobacter</taxon>
    </lineage>
</organism>
<dbReference type="PANTHER" id="PTHR33406">
    <property type="entry name" value="MEMBRANE PROTEIN MJ1562-RELATED"/>
    <property type="match status" value="1"/>
</dbReference>
<evidence type="ECO:0000313" key="9">
    <source>
        <dbReference type="EMBL" id="MDR6892625.1"/>
    </source>
</evidence>
<dbReference type="AlphaFoldDB" id="A0AAE3YI45"/>
<dbReference type="EMBL" id="JAVDUI010000001">
    <property type="protein sequence ID" value="MDR6892625.1"/>
    <property type="molecule type" value="Genomic_DNA"/>
</dbReference>
<evidence type="ECO:0000256" key="1">
    <source>
        <dbReference type="ARBA" id="ARBA00004651"/>
    </source>
</evidence>
<sequence>MPSSRAADPSGAPGRVKLIAVLALVLWVCLAGIGGPLVGKLGSVQNNDTQSFLPDGAQSTQVARSLEDFKTEESLPLFITVEKDSRMGREDFAQAQGYAKGLIGLSIPGLSGTLGDYLVTKDAPPLIPSEDGSAFLIPVNLAADKVDGNITPDGASKEKQISNVIVDELRENRPEIQGATVLVTGPAAFAADLLTAFGGIDGVLLLVTLAVVLVILVVVYRSPILPIAVLFTAVSALALAALVIFPLARSGALQLSGQSQGILFILVVGAATDYCLLFVARYREEFTQGTRLQAVVTAWKRSAESIIASGVTVIAGLLCLLLADLGNISSLGPIGALGVAAAVVASLTLLPALLLLLGKAAFWPAIPKAGREMQHRGWTKHAQRVTRRPRLTWAVTGLALVALSLFAPTFKADGISQADFFTTPVESVEGNAVLERHFPSGEPSAVQVTAAKNEADAAKSVLERTEGVNPKEITTTPSRDGDRVLLTATLTHGSETPEAEASITALRGALADTAPNANVGGPAAVSLDTLEAAKHDERTVMPAILAVVFVLLIGLLRSLTAPLMIVLVNVLSFAASIGVSALVFNHVFHFKGADASTPLLAFVFLVALAVDYSIFLMVRAREESLSEGTERGIITATAVTGGVITSAGLVLAATFAALSILPIIFMAQIAFIVGFGVLLDTFVTRSILVPALTRDLGDRVWWPWFRQASRGANSEAP</sequence>
<feature type="transmembrane region" description="Helical" evidence="7">
    <location>
        <begin position="303"/>
        <end position="323"/>
    </location>
</feature>
<dbReference type="InterPro" id="IPR004869">
    <property type="entry name" value="MMPL_dom"/>
</dbReference>
<dbReference type="Proteomes" id="UP001247307">
    <property type="component" value="Unassembled WGS sequence"/>
</dbReference>
<dbReference type="InterPro" id="IPR050545">
    <property type="entry name" value="Mycobact_MmpL"/>
</dbReference>
<keyword evidence="6 7" id="KW-0472">Membrane</keyword>
<evidence type="ECO:0000256" key="7">
    <source>
        <dbReference type="SAM" id="Phobius"/>
    </source>
</evidence>
<feature type="transmembrane region" description="Helical" evidence="7">
    <location>
        <begin position="335"/>
        <end position="358"/>
    </location>
</feature>
<dbReference type="RefSeq" id="WP_309851922.1">
    <property type="nucleotide sequence ID" value="NZ_BAAAIU010000020.1"/>
</dbReference>
<feature type="transmembrane region" description="Helical" evidence="7">
    <location>
        <begin position="203"/>
        <end position="220"/>
    </location>
</feature>
<protein>
    <submittedName>
        <fullName evidence="9">RND superfamily putative drug exporter</fullName>
    </submittedName>
</protein>
<feature type="transmembrane region" description="Helical" evidence="7">
    <location>
        <begin position="599"/>
        <end position="620"/>
    </location>
</feature>
<evidence type="ECO:0000259" key="8">
    <source>
        <dbReference type="Pfam" id="PF03176"/>
    </source>
</evidence>
<feature type="transmembrane region" description="Helical" evidence="7">
    <location>
        <begin position="659"/>
        <end position="679"/>
    </location>
</feature>
<keyword evidence="10" id="KW-1185">Reference proteome</keyword>
<feature type="domain" description="Membrane transport protein MMPL" evidence="8">
    <location>
        <begin position="460"/>
        <end position="707"/>
    </location>
</feature>
<feature type="transmembrane region" description="Helical" evidence="7">
    <location>
        <begin position="227"/>
        <end position="248"/>
    </location>
</feature>
<comment type="similarity">
    <text evidence="2">Belongs to the resistance-nodulation-cell division (RND) (TC 2.A.6) family. MmpL subfamily.</text>
</comment>
<feature type="transmembrane region" description="Helical" evidence="7">
    <location>
        <begin position="539"/>
        <end position="556"/>
    </location>
</feature>
<keyword evidence="5 7" id="KW-1133">Transmembrane helix</keyword>
<feature type="transmembrane region" description="Helical" evidence="7">
    <location>
        <begin position="18"/>
        <end position="38"/>
    </location>
</feature>
<evidence type="ECO:0000256" key="2">
    <source>
        <dbReference type="ARBA" id="ARBA00010157"/>
    </source>
</evidence>
<feature type="transmembrane region" description="Helical" evidence="7">
    <location>
        <begin position="260"/>
        <end position="282"/>
    </location>
</feature>
<reference evidence="9" key="1">
    <citation type="submission" date="2023-07" db="EMBL/GenBank/DDBJ databases">
        <title>Sequencing the genomes of 1000 actinobacteria strains.</title>
        <authorList>
            <person name="Klenk H.-P."/>
        </authorList>
    </citation>
    <scope>NUCLEOTIDE SEQUENCE</scope>
    <source>
        <strain evidence="9">DSM 13988</strain>
    </source>
</reference>
<feature type="domain" description="Membrane transport protein MMPL" evidence="8">
    <location>
        <begin position="52"/>
        <end position="391"/>
    </location>
</feature>
<dbReference type="GO" id="GO:0005886">
    <property type="term" value="C:plasma membrane"/>
    <property type="evidence" value="ECO:0007669"/>
    <property type="project" value="UniProtKB-SubCell"/>
</dbReference>
<dbReference type="SUPFAM" id="SSF82866">
    <property type="entry name" value="Multidrug efflux transporter AcrB transmembrane domain"/>
    <property type="match status" value="2"/>
</dbReference>